<evidence type="ECO:0000256" key="4">
    <source>
        <dbReference type="ARBA" id="ARBA00023136"/>
    </source>
</evidence>
<gene>
    <name evidence="6" type="ORF">XD72_1389</name>
</gene>
<feature type="domain" description="ABC-type glycine betaine transport system substrate-binding" evidence="5">
    <location>
        <begin position="47"/>
        <end position="288"/>
    </location>
</feature>
<dbReference type="SUPFAM" id="SSF53850">
    <property type="entry name" value="Periplasmic binding protein-like II"/>
    <property type="match status" value="1"/>
</dbReference>
<dbReference type="InterPro" id="IPR007210">
    <property type="entry name" value="ABC_Gly_betaine_transp_sub-bd"/>
</dbReference>
<keyword evidence="2" id="KW-0813">Transport</keyword>
<dbReference type="GO" id="GO:0015226">
    <property type="term" value="F:carnitine transmembrane transporter activity"/>
    <property type="evidence" value="ECO:0007669"/>
    <property type="project" value="TreeGrafter"/>
</dbReference>
<dbReference type="Proteomes" id="UP000057043">
    <property type="component" value="Unassembled WGS sequence"/>
</dbReference>
<dbReference type="PANTHER" id="PTHR47737">
    <property type="entry name" value="GLYCINE BETAINE/PROLINE BETAINE TRANSPORT SYSTEM PERMEASE PROTEIN PROW"/>
    <property type="match status" value="1"/>
</dbReference>
<dbReference type="GO" id="GO:0031460">
    <property type="term" value="P:glycine betaine transport"/>
    <property type="evidence" value="ECO:0007669"/>
    <property type="project" value="TreeGrafter"/>
</dbReference>
<organism evidence="6 7">
    <name type="scientific">Methanothrix harundinacea</name>
    <dbReference type="NCBI Taxonomy" id="301375"/>
    <lineage>
        <taxon>Archaea</taxon>
        <taxon>Methanobacteriati</taxon>
        <taxon>Methanobacteriota</taxon>
        <taxon>Stenosarchaea group</taxon>
        <taxon>Methanomicrobia</taxon>
        <taxon>Methanotrichales</taxon>
        <taxon>Methanotrichaceae</taxon>
        <taxon>Methanothrix</taxon>
    </lineage>
</organism>
<keyword evidence="3" id="KW-1003">Cell membrane</keyword>
<dbReference type="EMBL" id="LGFT01000030">
    <property type="protein sequence ID" value="KUK44257.1"/>
    <property type="molecule type" value="Genomic_DNA"/>
</dbReference>
<evidence type="ECO:0000256" key="2">
    <source>
        <dbReference type="ARBA" id="ARBA00022448"/>
    </source>
</evidence>
<dbReference type="PROSITE" id="PS51257">
    <property type="entry name" value="PROKAR_LIPOPROTEIN"/>
    <property type="match status" value="1"/>
</dbReference>
<evidence type="ECO:0000259" key="5">
    <source>
        <dbReference type="Pfam" id="PF04069"/>
    </source>
</evidence>
<dbReference type="GO" id="GO:0015871">
    <property type="term" value="P:choline transport"/>
    <property type="evidence" value="ECO:0007669"/>
    <property type="project" value="TreeGrafter"/>
</dbReference>
<dbReference type="GO" id="GO:0005275">
    <property type="term" value="F:amine transmembrane transporter activity"/>
    <property type="evidence" value="ECO:0007669"/>
    <property type="project" value="TreeGrafter"/>
</dbReference>
<dbReference type="Pfam" id="PF04069">
    <property type="entry name" value="OpuAC"/>
    <property type="match status" value="1"/>
</dbReference>
<keyword evidence="4" id="KW-0472">Membrane</keyword>
<sequence length="302" mass="33667">MAKKHFRCDKVEDIQAKTLLVVVVALVAVFVSGCTEEGDTLETTKGEVSIGYVLWDGEIASTNVLRQVYERAGYKVDIIAVDTGPLYQALANGEFDLTVSSWLPETQKNYWEIYKDEIDYVGPNLEGCRVGLVVPAYVTIDSIEELNGFRDEFDGEIVGIDPGAGIMQNTEDAIEMYDLDYVLESSSGAGMASALKRAIGNGDWIVVTLWSPHWAFNRWDLKYLTDPLKAYGTGDNATTLARMGLEEEKPGVYAIAERFHWTQEDISSVMMDIENGMPEDEAASKWISNNPEKVEYWIEGEV</sequence>
<dbReference type="AlphaFoldDB" id="A0A101FTS0"/>
<name>A0A101FTS0_9EURY</name>
<dbReference type="CDD" id="cd13639">
    <property type="entry name" value="PBP2_OpuAC_like"/>
    <property type="match status" value="1"/>
</dbReference>
<evidence type="ECO:0000256" key="3">
    <source>
        <dbReference type="ARBA" id="ARBA00022475"/>
    </source>
</evidence>
<evidence type="ECO:0000256" key="1">
    <source>
        <dbReference type="ARBA" id="ARBA00004236"/>
    </source>
</evidence>
<protein>
    <submittedName>
        <fullName evidence="6">Glycine betaine/L-proline ABC transporter, solute-binding protein</fullName>
    </submittedName>
</protein>
<dbReference type="PANTHER" id="PTHR47737:SF1">
    <property type="entry name" value="GLYCINE BETAINE_PROLINE BETAINE TRANSPORT SYSTEM PERMEASE PROTEIN PROW"/>
    <property type="match status" value="1"/>
</dbReference>
<proteinExistence type="predicted"/>
<evidence type="ECO:0000313" key="6">
    <source>
        <dbReference type="EMBL" id="KUK44257.1"/>
    </source>
</evidence>
<comment type="caution">
    <text evidence="6">The sequence shown here is derived from an EMBL/GenBank/DDBJ whole genome shotgun (WGS) entry which is preliminary data.</text>
</comment>
<dbReference type="Gene3D" id="3.40.190.100">
    <property type="entry name" value="Glycine betaine-binding periplasmic protein, domain 2"/>
    <property type="match status" value="1"/>
</dbReference>
<evidence type="ECO:0000313" key="7">
    <source>
        <dbReference type="Proteomes" id="UP000057043"/>
    </source>
</evidence>
<dbReference type="Gene3D" id="3.40.190.10">
    <property type="entry name" value="Periplasmic binding protein-like II"/>
    <property type="match status" value="1"/>
</dbReference>
<dbReference type="PATRIC" id="fig|301375.7.peg.1382"/>
<dbReference type="GO" id="GO:0043190">
    <property type="term" value="C:ATP-binding cassette (ABC) transporter complex"/>
    <property type="evidence" value="ECO:0007669"/>
    <property type="project" value="InterPro"/>
</dbReference>
<comment type="subcellular location">
    <subcellularLocation>
        <location evidence="1">Cell membrane</location>
    </subcellularLocation>
</comment>
<accession>A0A101FTS0</accession>
<reference evidence="6 7" key="1">
    <citation type="journal article" date="2015" name="MBio">
        <title>Genome-Resolved Metagenomic Analysis Reveals Roles for Candidate Phyla and Other Microbial Community Members in Biogeochemical Transformations in Oil Reservoirs.</title>
        <authorList>
            <person name="Hu P."/>
            <person name="Tom L."/>
            <person name="Singh A."/>
            <person name="Thomas B.C."/>
            <person name="Baker B.J."/>
            <person name="Piceno Y.M."/>
            <person name="Andersen G.L."/>
            <person name="Banfield J.F."/>
        </authorList>
    </citation>
    <scope>NUCLEOTIDE SEQUENCE [LARGE SCALE GENOMIC DNA]</scope>
    <source>
        <strain evidence="6">57_489</strain>
    </source>
</reference>